<reference evidence="2" key="3">
    <citation type="submission" date="2016-03" db="UniProtKB">
        <authorList>
            <consortium name="EnsemblProtists"/>
        </authorList>
    </citation>
    <scope>IDENTIFICATION</scope>
</reference>
<dbReference type="SUPFAM" id="SSF53187">
    <property type="entry name" value="Zn-dependent exopeptidases"/>
    <property type="match status" value="1"/>
</dbReference>
<dbReference type="Gene3D" id="3.40.630.10">
    <property type="entry name" value="Zn peptidases"/>
    <property type="match status" value="1"/>
</dbReference>
<dbReference type="EMBL" id="JH992984">
    <property type="protein sequence ID" value="EKX48744.1"/>
    <property type="molecule type" value="Genomic_DNA"/>
</dbReference>
<dbReference type="Proteomes" id="UP000011087">
    <property type="component" value="Unassembled WGS sequence"/>
</dbReference>
<sequence length="149" mass="16469">MGKSPNKNLTPNLVAMFKGKKREPILVHLHFDVKAAYSEDGWKQDPFLLLHEDKRLSGRMGGKCDIVAWLSVIEVVIIFDSCFEIGSPTMQGTLEEVKEKFLKSPSAPSGDEHILQPSTLLLFSSFNPSDNIEACMLKSCRGCSTSPSP</sequence>
<name>L1JKS8_GUITC</name>
<dbReference type="AlphaFoldDB" id="L1JKS8"/>
<evidence type="ECO:0000313" key="3">
    <source>
        <dbReference type="Proteomes" id="UP000011087"/>
    </source>
</evidence>
<dbReference type="PaxDb" id="55529-EKX48744"/>
<keyword evidence="3" id="KW-1185">Reference proteome</keyword>
<accession>L1JKS8</accession>
<organism evidence="1">
    <name type="scientific">Guillardia theta (strain CCMP2712)</name>
    <name type="common">Cryptophyte</name>
    <dbReference type="NCBI Taxonomy" id="905079"/>
    <lineage>
        <taxon>Eukaryota</taxon>
        <taxon>Cryptophyceae</taxon>
        <taxon>Pyrenomonadales</taxon>
        <taxon>Geminigeraceae</taxon>
        <taxon>Guillardia</taxon>
    </lineage>
</organism>
<dbReference type="GeneID" id="17305592"/>
<protein>
    <submittedName>
        <fullName evidence="1 2">Uncharacterized protein</fullName>
    </submittedName>
</protein>
<dbReference type="RefSeq" id="XP_005835724.1">
    <property type="nucleotide sequence ID" value="XM_005835667.1"/>
</dbReference>
<evidence type="ECO:0000313" key="1">
    <source>
        <dbReference type="EMBL" id="EKX48744.1"/>
    </source>
</evidence>
<reference evidence="3" key="2">
    <citation type="submission" date="2012-11" db="EMBL/GenBank/DDBJ databases">
        <authorList>
            <person name="Kuo A."/>
            <person name="Curtis B.A."/>
            <person name="Tanifuji G."/>
            <person name="Burki F."/>
            <person name="Gruber A."/>
            <person name="Irimia M."/>
            <person name="Maruyama S."/>
            <person name="Arias M.C."/>
            <person name="Ball S.G."/>
            <person name="Gile G.H."/>
            <person name="Hirakawa Y."/>
            <person name="Hopkins J.F."/>
            <person name="Rensing S.A."/>
            <person name="Schmutz J."/>
            <person name="Symeonidi A."/>
            <person name="Elias M."/>
            <person name="Eveleigh R.J."/>
            <person name="Herman E.K."/>
            <person name="Klute M.J."/>
            <person name="Nakayama T."/>
            <person name="Obornik M."/>
            <person name="Reyes-Prieto A."/>
            <person name="Armbrust E.V."/>
            <person name="Aves S.J."/>
            <person name="Beiko R.G."/>
            <person name="Coutinho P."/>
            <person name="Dacks J.B."/>
            <person name="Durnford D.G."/>
            <person name="Fast N.M."/>
            <person name="Green B.R."/>
            <person name="Grisdale C."/>
            <person name="Hempe F."/>
            <person name="Henrissat B."/>
            <person name="Hoppner M.P."/>
            <person name="Ishida K.-I."/>
            <person name="Kim E."/>
            <person name="Koreny L."/>
            <person name="Kroth P.G."/>
            <person name="Liu Y."/>
            <person name="Malik S.-B."/>
            <person name="Maier U.G."/>
            <person name="McRose D."/>
            <person name="Mock T."/>
            <person name="Neilson J.A."/>
            <person name="Onodera N.T."/>
            <person name="Poole A.M."/>
            <person name="Pritham E.J."/>
            <person name="Richards T.A."/>
            <person name="Rocap G."/>
            <person name="Roy S.W."/>
            <person name="Sarai C."/>
            <person name="Schaack S."/>
            <person name="Shirato S."/>
            <person name="Slamovits C.H."/>
            <person name="Spencer D.F."/>
            <person name="Suzuki S."/>
            <person name="Worden A.Z."/>
            <person name="Zauner S."/>
            <person name="Barry K."/>
            <person name="Bell C."/>
            <person name="Bharti A.K."/>
            <person name="Crow J.A."/>
            <person name="Grimwood J."/>
            <person name="Kramer R."/>
            <person name="Lindquist E."/>
            <person name="Lucas S."/>
            <person name="Salamov A."/>
            <person name="McFadden G.I."/>
            <person name="Lane C.E."/>
            <person name="Keeling P.J."/>
            <person name="Gray M.W."/>
            <person name="Grigoriev I.V."/>
            <person name="Archibald J.M."/>
        </authorList>
    </citation>
    <scope>NUCLEOTIDE SEQUENCE</scope>
    <source>
        <strain evidence="3">CCMP2712</strain>
    </source>
</reference>
<proteinExistence type="predicted"/>
<reference evidence="1 3" key="1">
    <citation type="journal article" date="2012" name="Nature">
        <title>Algal genomes reveal evolutionary mosaicism and the fate of nucleomorphs.</title>
        <authorList>
            <consortium name="DOE Joint Genome Institute"/>
            <person name="Curtis B.A."/>
            <person name="Tanifuji G."/>
            <person name="Burki F."/>
            <person name="Gruber A."/>
            <person name="Irimia M."/>
            <person name="Maruyama S."/>
            <person name="Arias M.C."/>
            <person name="Ball S.G."/>
            <person name="Gile G.H."/>
            <person name="Hirakawa Y."/>
            <person name="Hopkins J.F."/>
            <person name="Kuo A."/>
            <person name="Rensing S.A."/>
            <person name="Schmutz J."/>
            <person name="Symeonidi A."/>
            <person name="Elias M."/>
            <person name="Eveleigh R.J."/>
            <person name="Herman E.K."/>
            <person name="Klute M.J."/>
            <person name="Nakayama T."/>
            <person name="Obornik M."/>
            <person name="Reyes-Prieto A."/>
            <person name="Armbrust E.V."/>
            <person name="Aves S.J."/>
            <person name="Beiko R.G."/>
            <person name="Coutinho P."/>
            <person name="Dacks J.B."/>
            <person name="Durnford D.G."/>
            <person name="Fast N.M."/>
            <person name="Green B.R."/>
            <person name="Grisdale C.J."/>
            <person name="Hempel F."/>
            <person name="Henrissat B."/>
            <person name="Hoppner M.P."/>
            <person name="Ishida K."/>
            <person name="Kim E."/>
            <person name="Koreny L."/>
            <person name="Kroth P.G."/>
            <person name="Liu Y."/>
            <person name="Malik S.B."/>
            <person name="Maier U.G."/>
            <person name="McRose D."/>
            <person name="Mock T."/>
            <person name="Neilson J.A."/>
            <person name="Onodera N.T."/>
            <person name="Poole A.M."/>
            <person name="Pritham E.J."/>
            <person name="Richards T.A."/>
            <person name="Rocap G."/>
            <person name="Roy S.W."/>
            <person name="Sarai C."/>
            <person name="Schaack S."/>
            <person name="Shirato S."/>
            <person name="Slamovits C.H."/>
            <person name="Spencer D.F."/>
            <person name="Suzuki S."/>
            <person name="Worden A.Z."/>
            <person name="Zauner S."/>
            <person name="Barry K."/>
            <person name="Bell C."/>
            <person name="Bharti A.K."/>
            <person name="Crow J.A."/>
            <person name="Grimwood J."/>
            <person name="Kramer R."/>
            <person name="Lindquist E."/>
            <person name="Lucas S."/>
            <person name="Salamov A."/>
            <person name="McFadden G.I."/>
            <person name="Lane C.E."/>
            <person name="Keeling P.J."/>
            <person name="Gray M.W."/>
            <person name="Grigoriev I.V."/>
            <person name="Archibald J.M."/>
        </authorList>
    </citation>
    <scope>NUCLEOTIDE SEQUENCE</scope>
    <source>
        <strain evidence="1 3">CCMP2712</strain>
    </source>
</reference>
<dbReference type="HOGENOM" id="CLU_1753175_0_0_1"/>
<evidence type="ECO:0000313" key="2">
    <source>
        <dbReference type="EnsemblProtists" id="EKX48744"/>
    </source>
</evidence>
<dbReference type="KEGG" id="gtt:GUITHDRAFT_105373"/>
<dbReference type="EnsemblProtists" id="EKX48744">
    <property type="protein sequence ID" value="EKX48744"/>
    <property type="gene ID" value="GUITHDRAFT_105373"/>
</dbReference>
<dbReference type="OrthoDB" id="7832001at2759"/>
<gene>
    <name evidence="1" type="ORF">GUITHDRAFT_105373</name>
</gene>